<gene>
    <name evidence="2" type="ORF">SAMN04244573_03686</name>
</gene>
<evidence type="ECO:0000313" key="3">
    <source>
        <dbReference type="Proteomes" id="UP000199267"/>
    </source>
</evidence>
<name>A0A1H9PF70_9GAMM</name>
<dbReference type="InterPro" id="IPR021306">
    <property type="entry name" value="DUF2878"/>
</dbReference>
<keyword evidence="1" id="KW-1133">Transmembrane helix</keyword>
<keyword evidence="1" id="KW-0472">Membrane</keyword>
<feature type="transmembrane region" description="Helical" evidence="1">
    <location>
        <begin position="53"/>
        <end position="75"/>
    </location>
</feature>
<proteinExistence type="predicted"/>
<evidence type="ECO:0008006" key="4">
    <source>
        <dbReference type="Google" id="ProtNLM"/>
    </source>
</evidence>
<dbReference type="EMBL" id="FOFJ01000053">
    <property type="protein sequence ID" value="SER46926.1"/>
    <property type="molecule type" value="Genomic_DNA"/>
</dbReference>
<dbReference type="Pfam" id="PF11086">
    <property type="entry name" value="DUF2878"/>
    <property type="match status" value="1"/>
</dbReference>
<protein>
    <recommendedName>
        <fullName evidence="4">DUF2878 domain-containing protein</fullName>
    </recommendedName>
</protein>
<dbReference type="Proteomes" id="UP000199267">
    <property type="component" value="Unassembled WGS sequence"/>
</dbReference>
<keyword evidence="1" id="KW-0812">Transmembrane</keyword>
<feature type="transmembrane region" description="Helical" evidence="1">
    <location>
        <begin position="112"/>
        <end position="132"/>
    </location>
</feature>
<sequence length="185" mass="20041">MPEMRRRLANAALFQLGWFACVLGAQRPWLLPIALACLLAHFRWIARGRGEAWLVAGATLGGSALDSLLLHLGLFDFAGDSPLLPPWLALLWALFATTLSHCLAWTARPWWLGSLLGAVGGPLSYLGGAQLAGVGLPLGLWITLPLLALIWAGLLPALHGLARHCRRWAPTSSARRTAGRRHDRP</sequence>
<dbReference type="AlphaFoldDB" id="A0A1H9PF70"/>
<organism evidence="2 3">
    <name type="scientific">Azotobacter beijerinckii</name>
    <dbReference type="NCBI Taxonomy" id="170623"/>
    <lineage>
        <taxon>Bacteria</taxon>
        <taxon>Pseudomonadati</taxon>
        <taxon>Pseudomonadota</taxon>
        <taxon>Gammaproteobacteria</taxon>
        <taxon>Pseudomonadales</taxon>
        <taxon>Pseudomonadaceae</taxon>
        <taxon>Azotobacter</taxon>
    </lineage>
</organism>
<dbReference type="PROSITE" id="PS51257">
    <property type="entry name" value="PROKAR_LIPOPROTEIN"/>
    <property type="match status" value="1"/>
</dbReference>
<evidence type="ECO:0000313" key="2">
    <source>
        <dbReference type="EMBL" id="SER46926.1"/>
    </source>
</evidence>
<feature type="transmembrane region" description="Helical" evidence="1">
    <location>
        <begin position="138"/>
        <end position="158"/>
    </location>
</feature>
<feature type="transmembrane region" description="Helical" evidence="1">
    <location>
        <begin position="87"/>
        <end position="105"/>
    </location>
</feature>
<evidence type="ECO:0000256" key="1">
    <source>
        <dbReference type="SAM" id="Phobius"/>
    </source>
</evidence>
<accession>A0A1H9PF70</accession>
<reference evidence="2 3" key="1">
    <citation type="submission" date="2016-10" db="EMBL/GenBank/DDBJ databases">
        <authorList>
            <person name="de Groot N.N."/>
        </authorList>
    </citation>
    <scope>NUCLEOTIDE SEQUENCE [LARGE SCALE GENOMIC DNA]</scope>
    <source>
        <strain evidence="2 3">DSM 378</strain>
    </source>
</reference>